<name>A0AAV0UH29_9STRA</name>
<organism evidence="2 3">
    <name type="scientific">Peronospora destructor</name>
    <dbReference type="NCBI Taxonomy" id="86335"/>
    <lineage>
        <taxon>Eukaryota</taxon>
        <taxon>Sar</taxon>
        <taxon>Stramenopiles</taxon>
        <taxon>Oomycota</taxon>
        <taxon>Peronosporomycetes</taxon>
        <taxon>Peronosporales</taxon>
        <taxon>Peronosporaceae</taxon>
        <taxon>Peronospora</taxon>
    </lineage>
</organism>
<reference evidence="2" key="1">
    <citation type="submission" date="2022-12" db="EMBL/GenBank/DDBJ databases">
        <authorList>
            <person name="Webb A."/>
        </authorList>
    </citation>
    <scope>NUCLEOTIDE SEQUENCE</scope>
    <source>
        <strain evidence="2">Pd1</strain>
    </source>
</reference>
<keyword evidence="3" id="KW-1185">Reference proteome</keyword>
<comment type="caution">
    <text evidence="2">The sequence shown here is derived from an EMBL/GenBank/DDBJ whole genome shotgun (WGS) entry which is preliminary data.</text>
</comment>
<sequence>MIQDMQHRDPKFQQQIQQPLIHQGGRKRGGRHDLQRRNYRRNQSDEHLQCKRKRGPSDEVRDTSRFYLPSFLEDPWKALEAGKENDREQEGDPQTREKMNPRQVRHYSVDGGLGRVLFQPSFLDDPWVR</sequence>
<gene>
    <name evidence="2" type="ORF">PDE001_LOCUS5755</name>
</gene>
<accession>A0AAV0UH29</accession>
<feature type="region of interest" description="Disordered" evidence="1">
    <location>
        <begin position="1"/>
        <end position="63"/>
    </location>
</feature>
<dbReference type="InterPro" id="IPR028265">
    <property type="entry name" value="TTDN1/SICKLE"/>
</dbReference>
<proteinExistence type="predicted"/>
<feature type="compositionally biased region" description="Basic and acidic residues" evidence="1">
    <location>
        <begin position="78"/>
        <end position="100"/>
    </location>
</feature>
<feature type="compositionally biased region" description="Basic and acidic residues" evidence="1">
    <location>
        <begin position="1"/>
        <end position="11"/>
    </location>
</feature>
<evidence type="ECO:0000313" key="3">
    <source>
        <dbReference type="Proteomes" id="UP001162029"/>
    </source>
</evidence>
<feature type="region of interest" description="Disordered" evidence="1">
    <location>
        <begin position="78"/>
        <end position="102"/>
    </location>
</feature>
<dbReference type="EMBL" id="CANTFM010001073">
    <property type="protein sequence ID" value="CAI5734586.1"/>
    <property type="molecule type" value="Genomic_DNA"/>
</dbReference>
<feature type="compositionally biased region" description="Basic and acidic residues" evidence="1">
    <location>
        <begin position="31"/>
        <end position="63"/>
    </location>
</feature>
<protein>
    <submittedName>
        <fullName evidence="2">Uncharacterized protein</fullName>
    </submittedName>
</protein>
<dbReference type="Pfam" id="PF15502">
    <property type="entry name" value="MPLKIP"/>
    <property type="match status" value="1"/>
</dbReference>
<evidence type="ECO:0000256" key="1">
    <source>
        <dbReference type="SAM" id="MobiDB-lite"/>
    </source>
</evidence>
<dbReference type="AlphaFoldDB" id="A0AAV0UH29"/>
<dbReference type="Proteomes" id="UP001162029">
    <property type="component" value="Unassembled WGS sequence"/>
</dbReference>
<evidence type="ECO:0000313" key="2">
    <source>
        <dbReference type="EMBL" id="CAI5734586.1"/>
    </source>
</evidence>